<dbReference type="Pfam" id="PF00499">
    <property type="entry name" value="Oxidored_q3"/>
    <property type="match status" value="1"/>
</dbReference>
<evidence type="ECO:0000256" key="1">
    <source>
        <dbReference type="ARBA" id="ARBA00005698"/>
    </source>
</evidence>
<feature type="transmembrane region" description="Helical" evidence="2">
    <location>
        <begin position="136"/>
        <end position="157"/>
    </location>
</feature>
<keyword evidence="2" id="KW-0472">Membrane</keyword>
<feature type="transmembrane region" description="Helical" evidence="2">
    <location>
        <begin position="89"/>
        <end position="109"/>
    </location>
</feature>
<keyword evidence="2" id="KW-0812">Transmembrane</keyword>
<comment type="catalytic activity">
    <reaction evidence="2">
        <text>a quinone + NADH + 5 H(+)(in) = a quinol + NAD(+) + 4 H(+)(out)</text>
        <dbReference type="Rhea" id="RHEA:57888"/>
        <dbReference type="ChEBI" id="CHEBI:15378"/>
        <dbReference type="ChEBI" id="CHEBI:24646"/>
        <dbReference type="ChEBI" id="CHEBI:57540"/>
        <dbReference type="ChEBI" id="CHEBI:57945"/>
        <dbReference type="ChEBI" id="CHEBI:132124"/>
    </reaction>
</comment>
<comment type="subcellular location">
    <subcellularLocation>
        <location evidence="2">Cell membrane</location>
        <topology evidence="2">Multi-pass membrane protein</topology>
    </subcellularLocation>
</comment>
<proteinExistence type="inferred from homology"/>
<dbReference type="Gene3D" id="1.20.120.1200">
    <property type="entry name" value="NADH-ubiquinone/plastoquinone oxidoreductase chain 6, subunit NuoJ"/>
    <property type="match status" value="1"/>
</dbReference>
<comment type="similarity">
    <text evidence="1 2">Belongs to the complex I subunit 6 family.</text>
</comment>
<gene>
    <name evidence="3" type="ORF">SAMN05216334_1257</name>
</gene>
<evidence type="ECO:0000256" key="2">
    <source>
        <dbReference type="RuleBase" id="RU004429"/>
    </source>
</evidence>
<dbReference type="EMBL" id="FNUX01000025">
    <property type="protein sequence ID" value="SEG08144.1"/>
    <property type="molecule type" value="Genomic_DNA"/>
</dbReference>
<dbReference type="GO" id="GO:0048038">
    <property type="term" value="F:quinone binding"/>
    <property type="evidence" value="ECO:0007669"/>
    <property type="project" value="UniProtKB-UniRule"/>
</dbReference>
<dbReference type="RefSeq" id="WP_103967243.1">
    <property type="nucleotide sequence ID" value="NZ_FNUX01000025.1"/>
</dbReference>
<keyword evidence="2" id="KW-1003">Cell membrane</keyword>
<dbReference type="PANTHER" id="PTHR33269">
    <property type="entry name" value="NADH-UBIQUINONE OXIDOREDUCTASE CHAIN 6"/>
    <property type="match status" value="1"/>
</dbReference>
<keyword evidence="2" id="KW-0874">Quinone</keyword>
<dbReference type="InterPro" id="IPR001457">
    <property type="entry name" value="NADH_UbQ/plastoQ_OxRdtase_su6"/>
</dbReference>
<keyword evidence="2" id="KW-0520">NAD</keyword>
<dbReference type="InterPro" id="IPR042106">
    <property type="entry name" value="Nuo/plastoQ_OxRdtase_6_NuoJ"/>
</dbReference>
<name>A0A1H5X8R9_9PROT</name>
<dbReference type="AlphaFoldDB" id="A0A1H5X8R9"/>
<feature type="transmembrane region" description="Helical" evidence="2">
    <location>
        <begin position="30"/>
        <end position="51"/>
    </location>
</feature>
<dbReference type="Proteomes" id="UP000236753">
    <property type="component" value="Unassembled WGS sequence"/>
</dbReference>
<keyword evidence="2" id="KW-1133">Transmembrane helix</keyword>
<evidence type="ECO:0000313" key="3">
    <source>
        <dbReference type="EMBL" id="SEG08144.1"/>
    </source>
</evidence>
<feature type="transmembrane region" description="Helical" evidence="2">
    <location>
        <begin position="57"/>
        <end position="77"/>
    </location>
</feature>
<accession>A0A1H5X8R9</accession>
<dbReference type="GO" id="GO:0005886">
    <property type="term" value="C:plasma membrane"/>
    <property type="evidence" value="ECO:0007669"/>
    <property type="project" value="UniProtKB-SubCell"/>
</dbReference>
<sequence length="163" mass="17611">MHEIIFYLTSAIAVIAAGAILIVRHPVHAAIYLIVSLLALALLFFLLGAPLLAALQVMLYAGAIMVLFLFLIMMMNLRTGQNRPLSLPAGWVPAALLALFLWLELLLLLTRSPSEKVGDVTTIGPKAVGNALFGPYLLVVEAVAVLLLAALVAVLYLSRRRQK</sequence>
<reference evidence="3 4" key="1">
    <citation type="submission" date="2016-10" db="EMBL/GenBank/DDBJ databases">
        <authorList>
            <person name="de Groot N.N."/>
        </authorList>
    </citation>
    <scope>NUCLEOTIDE SEQUENCE [LARGE SCALE GENOMIC DNA]</scope>
    <source>
        <strain evidence="3 4">Nm13</strain>
    </source>
</reference>
<dbReference type="GO" id="GO:0008137">
    <property type="term" value="F:NADH dehydrogenase (ubiquinone) activity"/>
    <property type="evidence" value="ECO:0007669"/>
    <property type="project" value="UniProtKB-UniRule"/>
</dbReference>
<comment type="function">
    <text evidence="2">NDH-1 shuttles electrons from NADH, via FMN and iron-sulfur (Fe-S) centers, to quinones in the respiratory chain. Couples the redox reaction to proton translocation (for every two electrons transferred, four hydrogen ions are translocated across the cytoplasmic membrane), and thus conserves the redox energy in a proton gradient.</text>
</comment>
<protein>
    <recommendedName>
        <fullName evidence="2">NADH-quinone oxidoreductase subunit J</fullName>
        <ecNumber evidence="2">7.1.1.-</ecNumber>
    </recommendedName>
</protein>
<evidence type="ECO:0000313" key="4">
    <source>
        <dbReference type="Proteomes" id="UP000236753"/>
    </source>
</evidence>
<dbReference type="PANTHER" id="PTHR33269:SF17">
    <property type="entry name" value="NADH-UBIQUINONE OXIDOREDUCTASE CHAIN 6"/>
    <property type="match status" value="1"/>
</dbReference>
<dbReference type="EC" id="7.1.1.-" evidence="2"/>
<organism evidence="3 4">
    <name type="scientific">Nitrosomonas ureae</name>
    <dbReference type="NCBI Taxonomy" id="44577"/>
    <lineage>
        <taxon>Bacteria</taxon>
        <taxon>Pseudomonadati</taxon>
        <taxon>Pseudomonadota</taxon>
        <taxon>Betaproteobacteria</taxon>
        <taxon>Nitrosomonadales</taxon>
        <taxon>Nitrosomonadaceae</taxon>
        <taxon>Nitrosomonas</taxon>
    </lineage>
</organism>
<feature type="transmembrane region" description="Helical" evidence="2">
    <location>
        <begin position="6"/>
        <end position="23"/>
    </location>
</feature>